<dbReference type="GO" id="GO:0006950">
    <property type="term" value="P:response to stress"/>
    <property type="evidence" value="ECO:0007669"/>
    <property type="project" value="TreeGrafter"/>
</dbReference>
<dbReference type="PANTHER" id="PTHR33164">
    <property type="entry name" value="TRANSCRIPTIONAL REGULATOR, MARR FAMILY"/>
    <property type="match status" value="1"/>
</dbReference>
<dbReference type="InterPro" id="IPR039422">
    <property type="entry name" value="MarR/SlyA-like"/>
</dbReference>
<proteinExistence type="predicted"/>
<dbReference type="PANTHER" id="PTHR33164:SF102">
    <property type="entry name" value="TRANSCRIPTIONAL REGULATORY PROTEIN"/>
    <property type="match status" value="1"/>
</dbReference>
<sequence length="175" mass="19970">MSVNGAMREVIGESASAVEKDPEALETGYLQLLHLVERLHRQLLDVIKDELERIGQTDINSVQALLLYNIGDAELTPGELRSRGHYLGSNVSYNLKQLVEKNYIRDERSNTDRRSKRVSLTETGLEVRDSISALFERQLSSVEQVGGVNNELIESTNKTLQRLERFWADQVRFRL</sequence>
<evidence type="ECO:0000313" key="3">
    <source>
        <dbReference type="Proteomes" id="UP001214043"/>
    </source>
</evidence>
<evidence type="ECO:0000259" key="1">
    <source>
        <dbReference type="PROSITE" id="PS50995"/>
    </source>
</evidence>
<dbReference type="InterPro" id="IPR000835">
    <property type="entry name" value="HTH_MarR-typ"/>
</dbReference>
<dbReference type="SUPFAM" id="SSF46785">
    <property type="entry name" value="Winged helix' DNA-binding domain"/>
    <property type="match status" value="1"/>
</dbReference>
<feature type="domain" description="HTH marR-type" evidence="1">
    <location>
        <begin position="29"/>
        <end position="165"/>
    </location>
</feature>
<dbReference type="AlphaFoldDB" id="A0AAE9ZBK6"/>
<organism evidence="2 3">
    <name type="scientific">Hyphococcus flavus</name>
    <dbReference type="NCBI Taxonomy" id="1866326"/>
    <lineage>
        <taxon>Bacteria</taxon>
        <taxon>Pseudomonadati</taxon>
        <taxon>Pseudomonadota</taxon>
        <taxon>Alphaproteobacteria</taxon>
        <taxon>Parvularculales</taxon>
        <taxon>Parvularculaceae</taxon>
        <taxon>Hyphococcus</taxon>
    </lineage>
</organism>
<dbReference type="InterPro" id="IPR036388">
    <property type="entry name" value="WH-like_DNA-bd_sf"/>
</dbReference>
<evidence type="ECO:0000313" key="2">
    <source>
        <dbReference type="EMBL" id="WDI31628.1"/>
    </source>
</evidence>
<dbReference type="InterPro" id="IPR036390">
    <property type="entry name" value="WH_DNA-bd_sf"/>
</dbReference>
<reference evidence="2" key="1">
    <citation type="submission" date="2023-02" db="EMBL/GenBank/DDBJ databases">
        <title>Genome sequence of Hyphococcus flavus.</title>
        <authorList>
            <person name="Rong J.-C."/>
            <person name="Zhao Q."/>
            <person name="Yi M."/>
            <person name="Wu J.-Y."/>
        </authorList>
    </citation>
    <scope>NUCLEOTIDE SEQUENCE</scope>
    <source>
        <strain evidence="2">MCCC 1K03223</strain>
    </source>
</reference>
<dbReference type="Pfam" id="PF12802">
    <property type="entry name" value="MarR_2"/>
    <property type="match status" value="1"/>
</dbReference>
<dbReference type="GO" id="GO:0003700">
    <property type="term" value="F:DNA-binding transcription factor activity"/>
    <property type="evidence" value="ECO:0007669"/>
    <property type="project" value="InterPro"/>
</dbReference>
<protein>
    <submittedName>
        <fullName evidence="2">MarR family transcriptional regulator</fullName>
    </submittedName>
</protein>
<dbReference type="SMART" id="SM00347">
    <property type="entry name" value="HTH_MARR"/>
    <property type="match status" value="1"/>
</dbReference>
<dbReference type="KEGG" id="hfl:PUV54_00275"/>
<dbReference type="PROSITE" id="PS50995">
    <property type="entry name" value="HTH_MARR_2"/>
    <property type="match status" value="1"/>
</dbReference>
<dbReference type="Gene3D" id="1.10.10.10">
    <property type="entry name" value="Winged helix-like DNA-binding domain superfamily/Winged helix DNA-binding domain"/>
    <property type="match status" value="1"/>
</dbReference>
<dbReference type="EMBL" id="CP118166">
    <property type="protein sequence ID" value="WDI31628.1"/>
    <property type="molecule type" value="Genomic_DNA"/>
</dbReference>
<keyword evidence="3" id="KW-1185">Reference proteome</keyword>
<accession>A0AAE9ZBK6</accession>
<name>A0AAE9ZBK6_9PROT</name>
<dbReference type="RefSeq" id="WP_274493515.1">
    <property type="nucleotide sequence ID" value="NZ_CP118166.1"/>
</dbReference>
<dbReference type="Proteomes" id="UP001214043">
    <property type="component" value="Chromosome"/>
</dbReference>
<gene>
    <name evidence="2" type="ORF">PUV54_00275</name>
</gene>